<gene>
    <name evidence="2" type="ORF">HY544_05010</name>
</gene>
<feature type="compositionally biased region" description="Basic residues" evidence="1">
    <location>
        <begin position="1"/>
        <end position="16"/>
    </location>
</feature>
<dbReference type="Proteomes" id="UP000732298">
    <property type="component" value="Unassembled WGS sequence"/>
</dbReference>
<accession>A0A8T3YMB3</accession>
<evidence type="ECO:0000313" key="3">
    <source>
        <dbReference type="Proteomes" id="UP000732298"/>
    </source>
</evidence>
<name>A0A8T3YMB3_9ARCH</name>
<evidence type="ECO:0000313" key="2">
    <source>
        <dbReference type="EMBL" id="MBI4210837.1"/>
    </source>
</evidence>
<reference evidence="2" key="1">
    <citation type="submission" date="2020-07" db="EMBL/GenBank/DDBJ databases">
        <title>Huge and variable diversity of episymbiotic CPR bacteria and DPANN archaea in groundwater ecosystems.</title>
        <authorList>
            <person name="He C.Y."/>
            <person name="Keren R."/>
            <person name="Whittaker M."/>
            <person name="Farag I.F."/>
            <person name="Doudna J."/>
            <person name="Cate J.H.D."/>
            <person name="Banfield J.F."/>
        </authorList>
    </citation>
    <scope>NUCLEOTIDE SEQUENCE</scope>
    <source>
        <strain evidence="2">NC_groundwater_1296_Ag_S-0.2um_52_80</strain>
    </source>
</reference>
<dbReference type="EMBL" id="JACQPB010000044">
    <property type="protein sequence ID" value="MBI4210837.1"/>
    <property type="molecule type" value="Genomic_DNA"/>
</dbReference>
<comment type="caution">
    <text evidence="2">The sequence shown here is derived from an EMBL/GenBank/DDBJ whole genome shotgun (WGS) entry which is preliminary data.</text>
</comment>
<proteinExistence type="predicted"/>
<dbReference type="AlphaFoldDB" id="A0A8T3YMB3"/>
<organism evidence="2 3">
    <name type="scientific">Candidatus Iainarchaeum sp</name>
    <dbReference type="NCBI Taxonomy" id="3101447"/>
    <lineage>
        <taxon>Archaea</taxon>
        <taxon>Candidatus Iainarchaeota</taxon>
        <taxon>Candidatus Iainarchaeia</taxon>
        <taxon>Candidatus Iainarchaeales</taxon>
        <taxon>Candidatus Iainarchaeaceae</taxon>
        <taxon>Candidatus Iainarchaeum</taxon>
    </lineage>
</organism>
<sequence length="128" mass="14617">MGSKNTPRRGSQRFKQRPLSDAQKLSGAKVRVALYLSSGFRPKNKSSRETVSFMRSFYAGVKPEFREGLKKGFVASFLKNQLNMFTIANVFTRLRNQDIFISGAEKELARQILKPQIRLADKIMESLK</sequence>
<feature type="region of interest" description="Disordered" evidence="1">
    <location>
        <begin position="1"/>
        <end position="24"/>
    </location>
</feature>
<protein>
    <submittedName>
        <fullName evidence="2">Uncharacterized protein</fullName>
    </submittedName>
</protein>
<evidence type="ECO:0000256" key="1">
    <source>
        <dbReference type="SAM" id="MobiDB-lite"/>
    </source>
</evidence>